<dbReference type="EMBL" id="HBNR01091373">
    <property type="protein sequence ID" value="CAE4670614.1"/>
    <property type="molecule type" value="Transcribed_RNA"/>
</dbReference>
<sequence length="238" mass="26571">MKHHELYCKWLSGPPRILQSVKMQTERVAKSLPAVQVEGDLIQGGLFPILVTVNSFPKWLPGIKSATLLKQLSPLRRIWLCSVKVGFFSCDVIIFVAVVNRLAVNGTIDIILKSPKPASEGQQWLGITVPARTATVRMSLNAVGMSYTPISSDRGPIEAQMELADNFPMKRVAVLLIKYGSDMFMPQLGKAQNVFRGSAIEDMLNEDTRQARQTRQELFRLNQSVEFLARQDQQQCGA</sequence>
<accession>A0A7S4TBD2</accession>
<protein>
    <submittedName>
        <fullName evidence="1">Uncharacterized protein</fullName>
    </submittedName>
</protein>
<name>A0A7S4TBD2_9DINO</name>
<evidence type="ECO:0000313" key="1">
    <source>
        <dbReference type="EMBL" id="CAE4670614.1"/>
    </source>
</evidence>
<reference evidence="1" key="1">
    <citation type="submission" date="2021-01" db="EMBL/GenBank/DDBJ databases">
        <authorList>
            <person name="Corre E."/>
            <person name="Pelletier E."/>
            <person name="Niang G."/>
            <person name="Scheremetjew M."/>
            <person name="Finn R."/>
            <person name="Kale V."/>
            <person name="Holt S."/>
            <person name="Cochrane G."/>
            <person name="Meng A."/>
            <person name="Brown T."/>
            <person name="Cohen L."/>
        </authorList>
    </citation>
    <scope>NUCLEOTIDE SEQUENCE</scope>
    <source>
        <strain evidence="1">CCMP3105</strain>
    </source>
</reference>
<organism evidence="1">
    <name type="scientific">Alexandrium monilatum</name>
    <dbReference type="NCBI Taxonomy" id="311494"/>
    <lineage>
        <taxon>Eukaryota</taxon>
        <taxon>Sar</taxon>
        <taxon>Alveolata</taxon>
        <taxon>Dinophyceae</taxon>
        <taxon>Gonyaulacales</taxon>
        <taxon>Pyrocystaceae</taxon>
        <taxon>Alexandrium</taxon>
    </lineage>
</organism>
<dbReference type="AlphaFoldDB" id="A0A7S4TBD2"/>
<proteinExistence type="predicted"/>
<gene>
    <name evidence="1" type="ORF">AMON00008_LOCUS65658</name>
</gene>